<keyword evidence="3" id="KW-0560">Oxidoreductase</keyword>
<evidence type="ECO:0000313" key="3">
    <source>
        <dbReference type="EMBL" id="KAF1084587.1"/>
    </source>
</evidence>
<comment type="caution">
    <text evidence="3">The sequence shown here is derived from an EMBL/GenBank/DDBJ whole genome shotgun (WGS) entry which is preliminary data.</text>
</comment>
<dbReference type="Proteomes" id="UP000798488">
    <property type="component" value="Unassembled WGS sequence"/>
</dbReference>
<sequence length="296" mass="31502">MPAMQILTGLTVAVMGGDAREVTLVEYLAEVGATVKTYGLPVKGPNIVTCPEPEECLIGVQALILPVPGVNEQMELSSAYLKVKPIINEELLSLLPAGTPVLVGVARKPLRELLEKHALDFVELMQLDEVAILNAIPSAEGAVQMAMERMPITIHGAKAMVLGFGRTGQTLAQLLENMYAHTTVVARDSAQLARAYAMGLKVLHFQELIDYLRDVDVIFNTIPAPVINGEILQRLPSATLIIDLASAPGGTDFGKARELGIEAVLAPGLPGKVAPKTAGMILSRVVPGILLQKMGH</sequence>
<evidence type="ECO:0000259" key="1">
    <source>
        <dbReference type="Pfam" id="PF01488"/>
    </source>
</evidence>
<dbReference type="NCBIfam" id="NF006162">
    <property type="entry name" value="PRK08306.1"/>
    <property type="match status" value="1"/>
</dbReference>
<dbReference type="GO" id="GO:0016491">
    <property type="term" value="F:oxidoreductase activity"/>
    <property type="evidence" value="ECO:0007669"/>
    <property type="project" value="UniProtKB-KW"/>
</dbReference>
<dbReference type="InterPro" id="IPR006151">
    <property type="entry name" value="Shikm_DH/Glu-tRNA_Rdtase"/>
</dbReference>
<evidence type="ECO:0000313" key="4">
    <source>
        <dbReference type="Proteomes" id="UP000798488"/>
    </source>
</evidence>
<name>A0A9D2WN91_9FIRM</name>
<keyword evidence="4" id="KW-1185">Reference proteome</keyword>
<dbReference type="InterPro" id="IPR036291">
    <property type="entry name" value="NAD(P)-bd_dom_sf"/>
</dbReference>
<feature type="domain" description="Quinate/shikimate 5-dehydrogenase/glutamyl-tRNA reductase" evidence="1">
    <location>
        <begin position="148"/>
        <end position="245"/>
    </location>
</feature>
<evidence type="ECO:0000259" key="2">
    <source>
        <dbReference type="Pfam" id="PF16924"/>
    </source>
</evidence>
<dbReference type="Pfam" id="PF01488">
    <property type="entry name" value="Shikimate_DH"/>
    <property type="match status" value="1"/>
</dbReference>
<dbReference type="Gene3D" id="3.40.50.720">
    <property type="entry name" value="NAD(P)-binding Rossmann-like Domain"/>
    <property type="match status" value="1"/>
</dbReference>
<dbReference type="AlphaFoldDB" id="A0A9D2WN91"/>
<dbReference type="EC" id="1.3.1.-" evidence="3"/>
<organism evidence="3 4">
    <name type="scientific">Sporotomaculum syntrophicum</name>
    <dbReference type="NCBI Taxonomy" id="182264"/>
    <lineage>
        <taxon>Bacteria</taxon>
        <taxon>Bacillati</taxon>
        <taxon>Bacillota</taxon>
        <taxon>Clostridia</taxon>
        <taxon>Eubacteriales</taxon>
        <taxon>Desulfallaceae</taxon>
        <taxon>Sporotomaculum</taxon>
    </lineage>
</organism>
<protein>
    <submittedName>
        <fullName evidence="3">Dipicolinate synthase subunit A</fullName>
        <ecNumber evidence="3">1.3.1.-</ecNumber>
    </submittedName>
</protein>
<dbReference type="SUPFAM" id="SSF51735">
    <property type="entry name" value="NAD(P)-binding Rossmann-fold domains"/>
    <property type="match status" value="1"/>
</dbReference>
<reference evidence="3" key="1">
    <citation type="submission" date="2016-02" db="EMBL/GenBank/DDBJ databases">
        <title>Draft Genome Sequence of Sporotomaculum syntrophicum Strain FB, a Syntrophic Benzoate Degrader.</title>
        <authorList>
            <person name="Nobu M.K."/>
            <person name="Narihiro T."/>
            <person name="Qiu Y.-L."/>
            <person name="Ohashi A."/>
            <person name="Liu W.-T."/>
            <person name="Yuji S."/>
        </authorList>
    </citation>
    <scope>NUCLEOTIDE SEQUENCE</scope>
    <source>
        <strain evidence="3">FB</strain>
    </source>
</reference>
<proteinExistence type="predicted"/>
<dbReference type="Pfam" id="PF16924">
    <property type="entry name" value="DpaA_N"/>
    <property type="match status" value="1"/>
</dbReference>
<feature type="domain" description="Dipicolinate synthase subunit A N-terminal" evidence="2">
    <location>
        <begin position="12"/>
        <end position="125"/>
    </location>
</feature>
<accession>A0A9D2WN91</accession>
<dbReference type="InterPro" id="IPR031629">
    <property type="entry name" value="DpaA_N"/>
</dbReference>
<dbReference type="EMBL" id="LSRS01000005">
    <property type="protein sequence ID" value="KAF1084587.1"/>
    <property type="molecule type" value="Genomic_DNA"/>
</dbReference>
<gene>
    <name evidence="3" type="primary">dpaA</name>
    <name evidence="3" type="ORF">SPSYN_02365</name>
</gene>